<dbReference type="SUPFAM" id="SSF51735">
    <property type="entry name" value="NAD(P)-binding Rossmann-fold domains"/>
    <property type="match status" value="1"/>
</dbReference>
<dbReference type="Gene3D" id="3.30.360.10">
    <property type="entry name" value="Dihydrodipicolinate Reductase, domain 2"/>
    <property type="match status" value="1"/>
</dbReference>
<dbReference type="PANTHER" id="PTHR43377">
    <property type="entry name" value="BILIVERDIN REDUCTASE A"/>
    <property type="match status" value="1"/>
</dbReference>
<feature type="domain" description="Gfo/Idh/MocA-like oxidoreductase N-terminal" evidence="2">
    <location>
        <begin position="40"/>
        <end position="122"/>
    </location>
</feature>
<dbReference type="InterPro" id="IPR036291">
    <property type="entry name" value="NAD(P)-bd_dom_sf"/>
</dbReference>
<accession>A0A5J6HST9</accession>
<feature type="region of interest" description="Disordered" evidence="1">
    <location>
        <begin position="330"/>
        <end position="350"/>
    </location>
</feature>
<gene>
    <name evidence="4" type="ORF">CP976_00135</name>
</gene>
<dbReference type="KEGG" id="scoe:CP976_00135"/>
<evidence type="ECO:0000256" key="1">
    <source>
        <dbReference type="SAM" id="MobiDB-lite"/>
    </source>
</evidence>
<dbReference type="SUPFAM" id="SSF55347">
    <property type="entry name" value="Glyceraldehyde-3-phosphate dehydrogenase-like, C-terminal domain"/>
    <property type="match status" value="1"/>
</dbReference>
<organism evidence="4 5">
    <name type="scientific">Streptomyces coeruleorubidus</name>
    <dbReference type="NCBI Taxonomy" id="116188"/>
    <lineage>
        <taxon>Bacteria</taxon>
        <taxon>Bacillati</taxon>
        <taxon>Actinomycetota</taxon>
        <taxon>Actinomycetes</taxon>
        <taxon>Kitasatosporales</taxon>
        <taxon>Streptomycetaceae</taxon>
        <taxon>Streptomyces</taxon>
    </lineage>
</organism>
<feature type="domain" description="GFO/IDH/MocA-like oxidoreductase" evidence="3">
    <location>
        <begin position="131"/>
        <end position="258"/>
    </location>
</feature>
<name>A0A5J6HST9_STRC4</name>
<dbReference type="InterPro" id="IPR051450">
    <property type="entry name" value="Gfo/Idh/MocA_Oxidoreductases"/>
</dbReference>
<evidence type="ECO:0000259" key="2">
    <source>
        <dbReference type="Pfam" id="PF01408"/>
    </source>
</evidence>
<dbReference type="GO" id="GO:0000166">
    <property type="term" value="F:nucleotide binding"/>
    <property type="evidence" value="ECO:0007669"/>
    <property type="project" value="InterPro"/>
</dbReference>
<dbReference type="Gene3D" id="3.40.50.720">
    <property type="entry name" value="NAD(P)-binding Rossmann-like Domain"/>
    <property type="match status" value="1"/>
</dbReference>
<dbReference type="Pfam" id="PF01408">
    <property type="entry name" value="GFO_IDH_MocA"/>
    <property type="match status" value="1"/>
</dbReference>
<dbReference type="InterPro" id="IPR055170">
    <property type="entry name" value="GFO_IDH_MocA-like_dom"/>
</dbReference>
<dbReference type="PANTHER" id="PTHR43377:SF1">
    <property type="entry name" value="BILIVERDIN REDUCTASE A"/>
    <property type="match status" value="1"/>
</dbReference>
<feature type="compositionally biased region" description="Basic and acidic residues" evidence="1">
    <location>
        <begin position="336"/>
        <end position="350"/>
    </location>
</feature>
<dbReference type="AlphaFoldDB" id="A0A5J6HST9"/>
<dbReference type="EMBL" id="CP023694">
    <property type="protein sequence ID" value="QEV22768.1"/>
    <property type="molecule type" value="Genomic_DNA"/>
</dbReference>
<sequence length="350" mass="37000">MRIAVLSFAHVHAPTYIELLRGRDDVELLTADPDAPPDDPDRGAALAERLGVPYLAGWDEVFALRPDAVIVTSENSRHGHLVERSAAVGAHVLCEKPLATTETDARAMIDACARAGVGLMTAYPVRFGAAFAALHRAVEDGSLGPLVSVHASNNGWNPAASRPWFGDPELAGGGAVMDHTVHIADLMDVLLGGEQAVEVYAQANDVLGPDVGAGVETAGLVTVRYPGGVVAAIDCSWSQPKDHPTWGGLALTCVAEKGIVEFDAFPRLLGGFDSTAARPRWEPGGDDLDAAMLEEFLDAARTGRRPRPDGEAGLRSLRIVLAAYASLRSGQPVPLPDKREDNPGRIHPSE</sequence>
<reference evidence="4 5" key="1">
    <citation type="submission" date="2017-09" db="EMBL/GenBank/DDBJ databases">
        <authorList>
            <person name="Lee N."/>
            <person name="Cho B.-K."/>
        </authorList>
    </citation>
    <scope>NUCLEOTIDE SEQUENCE [LARGE SCALE GENOMIC DNA]</scope>
    <source>
        <strain evidence="4 5">ATCC 13740</strain>
    </source>
</reference>
<dbReference type="InterPro" id="IPR000683">
    <property type="entry name" value="Gfo/Idh/MocA-like_OxRdtase_N"/>
</dbReference>
<dbReference type="Proteomes" id="UP000326598">
    <property type="component" value="Chromosome"/>
</dbReference>
<protein>
    <submittedName>
        <fullName evidence="4">Gfo/Idh/MocA family oxidoreductase</fullName>
    </submittedName>
</protein>
<evidence type="ECO:0000313" key="4">
    <source>
        <dbReference type="EMBL" id="QEV22768.1"/>
    </source>
</evidence>
<dbReference type="RefSeq" id="WP_150478431.1">
    <property type="nucleotide sequence ID" value="NZ_BMTB01000019.1"/>
</dbReference>
<proteinExistence type="predicted"/>
<dbReference type="GeneID" id="91414531"/>
<evidence type="ECO:0000259" key="3">
    <source>
        <dbReference type="Pfam" id="PF22725"/>
    </source>
</evidence>
<evidence type="ECO:0000313" key="5">
    <source>
        <dbReference type="Proteomes" id="UP000326598"/>
    </source>
</evidence>
<dbReference type="Pfam" id="PF22725">
    <property type="entry name" value="GFO_IDH_MocA_C3"/>
    <property type="match status" value="1"/>
</dbReference>